<dbReference type="GeneID" id="37140613"/>
<keyword evidence="10" id="KW-0812">Transmembrane</keyword>
<dbReference type="VEuPathDB" id="FungiDB:BO82DRAFT_381638"/>
<dbReference type="GO" id="GO:0005524">
    <property type="term" value="F:ATP binding"/>
    <property type="evidence" value="ECO:0007669"/>
    <property type="project" value="UniProtKB-UniRule"/>
</dbReference>
<keyword evidence="5" id="KW-0418">Kinase</keyword>
<evidence type="ECO:0000256" key="4">
    <source>
        <dbReference type="ARBA" id="ARBA00022741"/>
    </source>
</evidence>
<gene>
    <name evidence="12" type="ORF">BO82DRAFT_381638</name>
</gene>
<name>A0A319CFU8_9EURO</name>
<dbReference type="Gene3D" id="1.10.510.10">
    <property type="entry name" value="Transferase(Phosphotransferase) domain 1"/>
    <property type="match status" value="1"/>
</dbReference>
<dbReference type="SUPFAM" id="SSF56112">
    <property type="entry name" value="Protein kinase-like (PK-like)"/>
    <property type="match status" value="1"/>
</dbReference>
<dbReference type="EC" id="2.7.11.1" evidence="1"/>
<evidence type="ECO:0000256" key="5">
    <source>
        <dbReference type="ARBA" id="ARBA00022777"/>
    </source>
</evidence>
<dbReference type="Gene3D" id="3.30.200.20">
    <property type="entry name" value="Phosphorylase Kinase, domain 1"/>
    <property type="match status" value="1"/>
</dbReference>
<evidence type="ECO:0000256" key="6">
    <source>
        <dbReference type="ARBA" id="ARBA00022840"/>
    </source>
</evidence>
<dbReference type="SMART" id="SM00220">
    <property type="entry name" value="S_TKc"/>
    <property type="match status" value="1"/>
</dbReference>
<dbReference type="InterPro" id="IPR051334">
    <property type="entry name" value="SRPK"/>
</dbReference>
<dbReference type="GO" id="GO:0004674">
    <property type="term" value="F:protein serine/threonine kinase activity"/>
    <property type="evidence" value="ECO:0007669"/>
    <property type="project" value="UniProtKB-KW"/>
</dbReference>
<evidence type="ECO:0000256" key="3">
    <source>
        <dbReference type="ARBA" id="ARBA00022679"/>
    </source>
</evidence>
<dbReference type="InterPro" id="IPR017441">
    <property type="entry name" value="Protein_kinase_ATP_BS"/>
</dbReference>
<keyword evidence="13" id="KW-1185">Reference proteome</keyword>
<comment type="catalytic activity">
    <reaction evidence="8">
        <text>L-seryl-[protein] + ATP = O-phospho-L-seryl-[protein] + ADP + H(+)</text>
        <dbReference type="Rhea" id="RHEA:17989"/>
        <dbReference type="Rhea" id="RHEA-COMP:9863"/>
        <dbReference type="Rhea" id="RHEA-COMP:11604"/>
        <dbReference type="ChEBI" id="CHEBI:15378"/>
        <dbReference type="ChEBI" id="CHEBI:29999"/>
        <dbReference type="ChEBI" id="CHEBI:30616"/>
        <dbReference type="ChEBI" id="CHEBI:83421"/>
        <dbReference type="ChEBI" id="CHEBI:456216"/>
        <dbReference type="EC" id="2.7.11.1"/>
    </reaction>
</comment>
<dbReference type="PROSITE" id="PS50011">
    <property type="entry name" value="PROTEIN_KINASE_DOM"/>
    <property type="match status" value="1"/>
</dbReference>
<dbReference type="EMBL" id="KZ821684">
    <property type="protein sequence ID" value="PYH84515.1"/>
    <property type="molecule type" value="Genomic_DNA"/>
</dbReference>
<proteinExistence type="predicted"/>
<keyword evidence="4 9" id="KW-0547">Nucleotide-binding</keyword>
<comment type="catalytic activity">
    <reaction evidence="7">
        <text>L-threonyl-[protein] + ATP = O-phospho-L-threonyl-[protein] + ADP + H(+)</text>
        <dbReference type="Rhea" id="RHEA:46608"/>
        <dbReference type="Rhea" id="RHEA-COMP:11060"/>
        <dbReference type="Rhea" id="RHEA-COMP:11605"/>
        <dbReference type="ChEBI" id="CHEBI:15378"/>
        <dbReference type="ChEBI" id="CHEBI:30013"/>
        <dbReference type="ChEBI" id="CHEBI:30616"/>
        <dbReference type="ChEBI" id="CHEBI:61977"/>
        <dbReference type="ChEBI" id="CHEBI:456216"/>
        <dbReference type="EC" id="2.7.11.1"/>
    </reaction>
</comment>
<dbReference type="STRING" id="1448315.A0A319CFU8"/>
<keyword evidence="10" id="KW-0472">Membrane</keyword>
<evidence type="ECO:0000256" key="10">
    <source>
        <dbReference type="SAM" id="Phobius"/>
    </source>
</evidence>
<dbReference type="PROSITE" id="PS00107">
    <property type="entry name" value="PROTEIN_KINASE_ATP"/>
    <property type="match status" value="1"/>
</dbReference>
<keyword evidence="3" id="KW-0808">Transferase</keyword>
<evidence type="ECO:0000313" key="12">
    <source>
        <dbReference type="EMBL" id="PYH84515.1"/>
    </source>
</evidence>
<dbReference type="InterPro" id="IPR011009">
    <property type="entry name" value="Kinase-like_dom_sf"/>
</dbReference>
<feature type="transmembrane region" description="Helical" evidence="10">
    <location>
        <begin position="15"/>
        <end position="36"/>
    </location>
</feature>
<evidence type="ECO:0000313" key="13">
    <source>
        <dbReference type="Proteomes" id="UP000248340"/>
    </source>
</evidence>
<evidence type="ECO:0000256" key="8">
    <source>
        <dbReference type="ARBA" id="ARBA00048679"/>
    </source>
</evidence>
<evidence type="ECO:0000256" key="1">
    <source>
        <dbReference type="ARBA" id="ARBA00012513"/>
    </source>
</evidence>
<dbReference type="Proteomes" id="UP000248340">
    <property type="component" value="Unassembled WGS sequence"/>
</dbReference>
<evidence type="ECO:0000259" key="11">
    <source>
        <dbReference type="PROSITE" id="PS50011"/>
    </source>
</evidence>
<accession>A0A319CFU8</accession>
<protein>
    <recommendedName>
        <fullName evidence="1">non-specific serine/threonine protein kinase</fullName>
        <ecNumber evidence="1">2.7.11.1</ecNumber>
    </recommendedName>
</protein>
<evidence type="ECO:0000256" key="9">
    <source>
        <dbReference type="PROSITE-ProRule" id="PRU10141"/>
    </source>
</evidence>
<dbReference type="RefSeq" id="XP_025494715.1">
    <property type="nucleotide sequence ID" value="XM_025637871.1"/>
</dbReference>
<evidence type="ECO:0000256" key="2">
    <source>
        <dbReference type="ARBA" id="ARBA00022527"/>
    </source>
</evidence>
<dbReference type="OrthoDB" id="5979581at2759"/>
<evidence type="ECO:0000256" key="7">
    <source>
        <dbReference type="ARBA" id="ARBA00047899"/>
    </source>
</evidence>
<sequence length="444" mass="49910">MVGDGGGLIDWAGNWSAAAVAVAVAVVVVVVVVNAANAANAANSTATLSYTRESYYPVEQGEIMNGRYQVISKIGYGSSSTVWLARDFVESTYVALKVFTLNQRTGNEVSVYNHIQSTGTDHPGQKDIRKLLDHFFLQGPNGRRACLVHELFGMSVLELDTIGHNLGVIDPAPRLDQAKPLIRRVLYALDYLHRAAEVIHTGNVSTSLTPMRNLLFPAASQARMSRYEENMIKNPPSRKILQDRTIYATRLFPTEDGLPVLCEFGEARFGDKHNCGMIMPDLHRIPGVILVFPSWDYKVDSWGVGMLAWDCISTRPLISNHRRDDHWDDGAHVAELVALLGHPPREFTRRGTHGHIFWDENGSWTDLVTIPDRSLEQAAADIEGEDPEDFLPWLRRALQWDPKDRPTIWDLFMDPWLMKGMRARRDDQALKDYPDIVEVVEIID</sequence>
<keyword evidence="2" id="KW-0723">Serine/threonine-protein kinase</keyword>
<feature type="binding site" evidence="9">
    <location>
        <position position="97"/>
    </location>
    <ligand>
        <name>ATP</name>
        <dbReference type="ChEBI" id="CHEBI:30616"/>
    </ligand>
</feature>
<dbReference type="GO" id="GO:0000245">
    <property type="term" value="P:spliceosomal complex assembly"/>
    <property type="evidence" value="ECO:0007669"/>
    <property type="project" value="TreeGrafter"/>
</dbReference>
<keyword evidence="6 9" id="KW-0067">ATP-binding</keyword>
<dbReference type="GO" id="GO:0050684">
    <property type="term" value="P:regulation of mRNA processing"/>
    <property type="evidence" value="ECO:0007669"/>
    <property type="project" value="TreeGrafter"/>
</dbReference>
<keyword evidence="10" id="KW-1133">Transmembrane helix</keyword>
<dbReference type="PANTHER" id="PTHR47634:SF9">
    <property type="entry name" value="PROTEIN KINASE DOMAIN-CONTAINING PROTEIN-RELATED"/>
    <property type="match status" value="1"/>
</dbReference>
<reference evidence="12 13" key="1">
    <citation type="submission" date="2016-12" db="EMBL/GenBank/DDBJ databases">
        <title>The genomes of Aspergillus section Nigri reveals drivers in fungal speciation.</title>
        <authorList>
            <consortium name="DOE Joint Genome Institute"/>
            <person name="Vesth T.C."/>
            <person name="Nybo J."/>
            <person name="Theobald S."/>
            <person name="Brandl J."/>
            <person name="Frisvad J.C."/>
            <person name="Nielsen K.F."/>
            <person name="Lyhne E.K."/>
            <person name="Kogle M.E."/>
            <person name="Kuo A."/>
            <person name="Riley R."/>
            <person name="Clum A."/>
            <person name="Nolan M."/>
            <person name="Lipzen A."/>
            <person name="Salamov A."/>
            <person name="Henrissat B."/>
            <person name="Wiebenga A."/>
            <person name="De Vries R.P."/>
            <person name="Grigoriev I.V."/>
            <person name="Mortensen U.H."/>
            <person name="Andersen M.R."/>
            <person name="Baker S.E."/>
        </authorList>
    </citation>
    <scope>NUCLEOTIDE SEQUENCE [LARGE SCALE GENOMIC DNA]</scope>
    <source>
        <strain evidence="12 13">CBS 121591</strain>
    </source>
</reference>
<dbReference type="PANTHER" id="PTHR47634">
    <property type="entry name" value="PROTEIN KINASE DOMAIN-CONTAINING PROTEIN-RELATED"/>
    <property type="match status" value="1"/>
</dbReference>
<feature type="domain" description="Protein kinase" evidence="11">
    <location>
        <begin position="68"/>
        <end position="417"/>
    </location>
</feature>
<dbReference type="AlphaFoldDB" id="A0A319CFU8"/>
<organism evidence="12 13">
    <name type="scientific">Aspergillus uvarum CBS 121591</name>
    <dbReference type="NCBI Taxonomy" id="1448315"/>
    <lineage>
        <taxon>Eukaryota</taxon>
        <taxon>Fungi</taxon>
        <taxon>Dikarya</taxon>
        <taxon>Ascomycota</taxon>
        <taxon>Pezizomycotina</taxon>
        <taxon>Eurotiomycetes</taxon>
        <taxon>Eurotiomycetidae</taxon>
        <taxon>Eurotiales</taxon>
        <taxon>Aspergillaceae</taxon>
        <taxon>Aspergillus</taxon>
        <taxon>Aspergillus subgen. Circumdati</taxon>
    </lineage>
</organism>
<dbReference type="InterPro" id="IPR000719">
    <property type="entry name" value="Prot_kinase_dom"/>
</dbReference>